<evidence type="ECO:0000256" key="4">
    <source>
        <dbReference type="ARBA" id="ARBA00022516"/>
    </source>
</evidence>
<gene>
    <name evidence="11" type="ORF">GBAR_LOCUS19651</name>
</gene>
<keyword evidence="5" id="KW-0808">Transferase</keyword>
<sequence length="368" mass="39896">MKIAVDGMGGDFAPQAIVEGAVLAAQQHNTSITLVGDEGRLERELDRLQAHALPITICHASEVVHMDEAPVMALRKKRFSSIRVAMELVRSGEAQAVVSAGNTGAALGAATMILRPLRGIDRPAIATLLPTQKGASILLDVGANVDCKSTQLFQFGIMGDVFAKCILDKPYPAVGLLAIGEEDTKGNDVTREAFLMLKQSDLNFIGNIEGKPFFHGVADVVVCDGFIGNVALKMCEGVAEMYGQALKTALTRTPWRRLAATLLRPALQDIRRRVDASEYGGAPLLGVNGTCIIGHGNSTPKAVKNAIHMAQRFLEERVTERIQEEVERNSDIQDASGARGRNIWRHIRSTMSFRGEREEEDEEVTSEP</sequence>
<keyword evidence="3" id="KW-0963">Cytoplasm</keyword>
<keyword evidence="8" id="KW-1208">Phospholipid metabolism</keyword>
<dbReference type="GO" id="GO:0005737">
    <property type="term" value="C:cytoplasm"/>
    <property type="evidence" value="ECO:0007669"/>
    <property type="project" value="UniProtKB-SubCell"/>
</dbReference>
<evidence type="ECO:0000256" key="9">
    <source>
        <dbReference type="ARBA" id="ARBA00024069"/>
    </source>
</evidence>
<dbReference type="AlphaFoldDB" id="A0AA35X035"/>
<proteinExistence type="inferred from homology"/>
<evidence type="ECO:0000256" key="5">
    <source>
        <dbReference type="ARBA" id="ARBA00022679"/>
    </source>
</evidence>
<dbReference type="Proteomes" id="UP001174909">
    <property type="component" value="Unassembled WGS sequence"/>
</dbReference>
<keyword evidence="4" id="KW-0444">Lipid biosynthesis</keyword>
<accession>A0AA35X035</accession>
<comment type="catalytic activity">
    <reaction evidence="1">
        <text>a fatty acyl-[ACP] + phosphate = an acyl phosphate + holo-[ACP]</text>
        <dbReference type="Rhea" id="RHEA:42292"/>
        <dbReference type="Rhea" id="RHEA-COMP:9685"/>
        <dbReference type="Rhea" id="RHEA-COMP:14125"/>
        <dbReference type="ChEBI" id="CHEBI:43474"/>
        <dbReference type="ChEBI" id="CHEBI:59918"/>
        <dbReference type="ChEBI" id="CHEBI:64479"/>
        <dbReference type="ChEBI" id="CHEBI:138651"/>
        <dbReference type="EC" id="2.3.1.274"/>
    </reaction>
</comment>
<protein>
    <recommendedName>
        <fullName evidence="9">phosphate acyltransferase</fullName>
        <ecNumber evidence="9">2.3.1.274</ecNumber>
    </recommendedName>
</protein>
<evidence type="ECO:0000256" key="6">
    <source>
        <dbReference type="ARBA" id="ARBA00023098"/>
    </source>
</evidence>
<dbReference type="GO" id="GO:0006633">
    <property type="term" value="P:fatty acid biosynthetic process"/>
    <property type="evidence" value="ECO:0007669"/>
    <property type="project" value="InterPro"/>
</dbReference>
<evidence type="ECO:0000256" key="10">
    <source>
        <dbReference type="ARBA" id="ARBA00046608"/>
    </source>
</evidence>
<evidence type="ECO:0000256" key="3">
    <source>
        <dbReference type="ARBA" id="ARBA00022490"/>
    </source>
</evidence>
<comment type="subcellular location">
    <subcellularLocation>
        <location evidence="2">Cytoplasm</location>
    </subcellularLocation>
</comment>
<dbReference type="InterPro" id="IPR012281">
    <property type="entry name" value="Phospholipid_synth_PlsX-like"/>
</dbReference>
<reference evidence="11" key="1">
    <citation type="submission" date="2023-03" db="EMBL/GenBank/DDBJ databases">
        <authorList>
            <person name="Steffen K."/>
            <person name="Cardenas P."/>
        </authorList>
    </citation>
    <scope>NUCLEOTIDE SEQUENCE</scope>
</reference>
<dbReference type="EC" id="2.3.1.274" evidence="9"/>
<dbReference type="EMBL" id="CASHTH010002766">
    <property type="protein sequence ID" value="CAI8035006.1"/>
    <property type="molecule type" value="Genomic_DNA"/>
</dbReference>
<keyword evidence="6" id="KW-0443">Lipid metabolism</keyword>
<dbReference type="PANTHER" id="PTHR30100">
    <property type="entry name" value="FATTY ACID/PHOSPHOLIPID SYNTHESIS PROTEIN PLSX"/>
    <property type="match status" value="1"/>
</dbReference>
<evidence type="ECO:0000256" key="8">
    <source>
        <dbReference type="ARBA" id="ARBA00023264"/>
    </source>
</evidence>
<comment type="caution">
    <text evidence="11">The sequence shown here is derived from an EMBL/GenBank/DDBJ whole genome shotgun (WGS) entry which is preliminary data.</text>
</comment>
<evidence type="ECO:0000256" key="1">
    <source>
        <dbReference type="ARBA" id="ARBA00001232"/>
    </source>
</evidence>
<dbReference type="PANTHER" id="PTHR30100:SF1">
    <property type="entry name" value="PHOSPHATE ACYLTRANSFERASE"/>
    <property type="match status" value="1"/>
</dbReference>
<dbReference type="HAMAP" id="MF_00019">
    <property type="entry name" value="PlsX"/>
    <property type="match status" value="1"/>
</dbReference>
<organism evidence="11 12">
    <name type="scientific">Geodia barretti</name>
    <name type="common">Barrett's horny sponge</name>
    <dbReference type="NCBI Taxonomy" id="519541"/>
    <lineage>
        <taxon>Eukaryota</taxon>
        <taxon>Metazoa</taxon>
        <taxon>Porifera</taxon>
        <taxon>Demospongiae</taxon>
        <taxon>Heteroscleromorpha</taxon>
        <taxon>Tetractinellida</taxon>
        <taxon>Astrophorina</taxon>
        <taxon>Geodiidae</taxon>
        <taxon>Geodia</taxon>
    </lineage>
</organism>
<evidence type="ECO:0000256" key="2">
    <source>
        <dbReference type="ARBA" id="ARBA00004496"/>
    </source>
</evidence>
<keyword evidence="11" id="KW-0012">Acyltransferase</keyword>
<dbReference type="InterPro" id="IPR003664">
    <property type="entry name" value="FA_synthesis"/>
</dbReference>
<dbReference type="Gene3D" id="3.40.718.10">
    <property type="entry name" value="Isopropylmalate Dehydrogenase"/>
    <property type="match status" value="1"/>
</dbReference>
<dbReference type="NCBIfam" id="TIGR00182">
    <property type="entry name" value="plsX"/>
    <property type="match status" value="1"/>
</dbReference>
<dbReference type="SUPFAM" id="SSF53659">
    <property type="entry name" value="Isocitrate/Isopropylmalate dehydrogenase-like"/>
    <property type="match status" value="1"/>
</dbReference>
<evidence type="ECO:0000313" key="11">
    <source>
        <dbReference type="EMBL" id="CAI8035006.1"/>
    </source>
</evidence>
<dbReference type="GO" id="GO:0008654">
    <property type="term" value="P:phospholipid biosynthetic process"/>
    <property type="evidence" value="ECO:0007669"/>
    <property type="project" value="UniProtKB-KW"/>
</dbReference>
<evidence type="ECO:0000256" key="7">
    <source>
        <dbReference type="ARBA" id="ARBA00023209"/>
    </source>
</evidence>
<name>A0AA35X035_GEOBA</name>
<evidence type="ECO:0000313" key="12">
    <source>
        <dbReference type="Proteomes" id="UP001174909"/>
    </source>
</evidence>
<dbReference type="PIRSF" id="PIRSF002465">
    <property type="entry name" value="Phsphlp_syn_PlsX"/>
    <property type="match status" value="1"/>
</dbReference>
<dbReference type="Pfam" id="PF02504">
    <property type="entry name" value="FA_synthesis"/>
    <property type="match status" value="1"/>
</dbReference>
<keyword evidence="12" id="KW-1185">Reference proteome</keyword>
<keyword evidence="7" id="KW-0594">Phospholipid biosynthesis</keyword>
<comment type="subunit">
    <text evidence="10">Homodimer. Probably interacts with PlsY.</text>
</comment>
<dbReference type="GO" id="GO:0043811">
    <property type="term" value="F:phosphate:acyl-[acyl carrier protein] acyltransferase activity"/>
    <property type="evidence" value="ECO:0007669"/>
    <property type="project" value="UniProtKB-EC"/>
</dbReference>